<dbReference type="Pfam" id="PF07963">
    <property type="entry name" value="N_methyl"/>
    <property type="match status" value="1"/>
</dbReference>
<dbReference type="NCBIfam" id="TIGR02532">
    <property type="entry name" value="IV_pilin_GFxxxE"/>
    <property type="match status" value="1"/>
</dbReference>
<evidence type="ECO:0000313" key="2">
    <source>
        <dbReference type="EMBL" id="KKS42871.1"/>
    </source>
</evidence>
<feature type="transmembrane region" description="Helical" evidence="1">
    <location>
        <begin position="12"/>
        <end position="37"/>
    </location>
</feature>
<evidence type="ECO:0000256" key="1">
    <source>
        <dbReference type="SAM" id="Phobius"/>
    </source>
</evidence>
<dbReference type="PROSITE" id="PS00409">
    <property type="entry name" value="PROKAR_NTER_METHYL"/>
    <property type="match status" value="1"/>
</dbReference>
<evidence type="ECO:0000313" key="3">
    <source>
        <dbReference type="Proteomes" id="UP000033854"/>
    </source>
</evidence>
<keyword evidence="1" id="KW-0812">Transmembrane</keyword>
<dbReference type="InterPro" id="IPR012902">
    <property type="entry name" value="N_methyl_site"/>
</dbReference>
<sequence length="209" mass="23199">MIKYLKTRGITLLEVLIVIGILSILAASSSIFIPPLINKAYDARRKADLHSIKVNMDVYYSFAEQYPEELPDCGQPLMYKSQSILNSIPCDPVTKEPYFYQIRRGDLQSFRVYTLLSNLSDISISDVGCLGGCGPDCFYNYGVSSANIDLVRCSFVCAPGGGREGSCELYQDAELSLCPNLYYTDSVCKNECGDPKNRCENASGKQKPY</sequence>
<comment type="caution">
    <text evidence="2">The sequence shown here is derived from an EMBL/GenBank/DDBJ whole genome shotgun (WGS) entry which is preliminary data.</text>
</comment>
<accession>A0A0G1B973</accession>
<dbReference type="AlphaFoldDB" id="A0A0G1B973"/>
<reference evidence="2 3" key="1">
    <citation type="journal article" date="2015" name="Nature">
        <title>rRNA introns, odd ribosomes, and small enigmatic genomes across a large radiation of phyla.</title>
        <authorList>
            <person name="Brown C.T."/>
            <person name="Hug L.A."/>
            <person name="Thomas B.C."/>
            <person name="Sharon I."/>
            <person name="Castelle C.J."/>
            <person name="Singh A."/>
            <person name="Wilkins M.J."/>
            <person name="Williams K.H."/>
            <person name="Banfield J.F."/>
        </authorList>
    </citation>
    <scope>NUCLEOTIDE SEQUENCE [LARGE SCALE GENOMIC DNA]</scope>
</reference>
<keyword evidence="1" id="KW-0472">Membrane</keyword>
<dbReference type="InterPro" id="IPR045584">
    <property type="entry name" value="Pilin-like"/>
</dbReference>
<dbReference type="EMBL" id="LCDA01000004">
    <property type="protein sequence ID" value="KKS42871.1"/>
    <property type="molecule type" value="Genomic_DNA"/>
</dbReference>
<proteinExistence type="predicted"/>
<name>A0A0G1B973_9BACT</name>
<keyword evidence="1" id="KW-1133">Transmembrane helix</keyword>
<dbReference type="SUPFAM" id="SSF54523">
    <property type="entry name" value="Pili subunits"/>
    <property type="match status" value="1"/>
</dbReference>
<gene>
    <name evidence="2" type="ORF">UV06_C0004G0006</name>
</gene>
<dbReference type="Proteomes" id="UP000033854">
    <property type="component" value="Unassembled WGS sequence"/>
</dbReference>
<protein>
    <submittedName>
        <fullName evidence="2">General secretion pathway protein G</fullName>
    </submittedName>
</protein>
<organism evidence="2 3">
    <name type="scientific">Candidatus Collierbacteria bacterium GW2011_GWA2_42_17</name>
    <dbReference type="NCBI Taxonomy" id="1618378"/>
    <lineage>
        <taxon>Bacteria</taxon>
        <taxon>Candidatus Collieribacteriota</taxon>
    </lineage>
</organism>
<dbReference type="Gene3D" id="3.30.700.10">
    <property type="entry name" value="Glycoprotein, Type 4 Pilin"/>
    <property type="match status" value="1"/>
</dbReference>